<keyword evidence="1" id="KW-0732">Signal</keyword>
<dbReference type="PANTHER" id="PTHR44103">
    <property type="entry name" value="PROPROTEIN CONVERTASE P"/>
    <property type="match status" value="1"/>
</dbReference>
<feature type="compositionally biased region" description="Low complexity" evidence="2">
    <location>
        <begin position="417"/>
        <end position="441"/>
    </location>
</feature>
<evidence type="ECO:0008006" key="5">
    <source>
        <dbReference type="Google" id="ProtNLM"/>
    </source>
</evidence>
<proteinExistence type="predicted"/>
<dbReference type="SUPFAM" id="SSF69318">
    <property type="entry name" value="Integrin alpha N-terminal domain"/>
    <property type="match status" value="1"/>
</dbReference>
<evidence type="ECO:0000313" key="3">
    <source>
        <dbReference type="EMBL" id="RZQ54909.1"/>
    </source>
</evidence>
<dbReference type="InterPro" id="IPR028994">
    <property type="entry name" value="Integrin_alpha_N"/>
</dbReference>
<evidence type="ECO:0000313" key="4">
    <source>
        <dbReference type="Proteomes" id="UP000291338"/>
    </source>
</evidence>
<dbReference type="EMBL" id="PPSX01000006">
    <property type="protein sequence ID" value="RZQ54909.1"/>
    <property type="molecule type" value="Genomic_DNA"/>
</dbReference>
<organism evidence="3 4">
    <name type="scientific">Pseudoalteromonas phenolica</name>
    <dbReference type="NCBI Taxonomy" id="161398"/>
    <lineage>
        <taxon>Bacteria</taxon>
        <taxon>Pseudomonadati</taxon>
        <taxon>Pseudomonadota</taxon>
        <taxon>Gammaproteobacteria</taxon>
        <taxon>Alteromonadales</taxon>
        <taxon>Pseudoalteromonadaceae</taxon>
        <taxon>Pseudoalteromonas</taxon>
    </lineage>
</organism>
<accession>A0A4Q7ITA1</accession>
<dbReference type="Pfam" id="PF13517">
    <property type="entry name" value="FG-GAP_3"/>
    <property type="match status" value="1"/>
</dbReference>
<protein>
    <recommendedName>
        <fullName evidence="5">VCBS repeat-containing protein</fullName>
    </recommendedName>
</protein>
<name>A0A4Q7ITA1_9GAMM</name>
<dbReference type="InterPro" id="IPR013517">
    <property type="entry name" value="FG-GAP"/>
</dbReference>
<dbReference type="AlphaFoldDB" id="A0A4Q7ITA1"/>
<feature type="region of interest" description="Disordered" evidence="2">
    <location>
        <begin position="417"/>
        <end position="452"/>
    </location>
</feature>
<sequence>MLFSFCMKLIFKDGEKMKTKLSLIGLCVSLNCVANEVDLTVMNGGTVNYSGSSCNENCKIDTSDNDVILTPSNSDTLLFSNWSGQSCDFGKGGTFSTEVKRISKSSGGAKTLQVLDINNDGNADLFSISLFSGAVAQSINKGNGEFETKTVIQDLTYPAALDSYDWNEDGYEDLLVSDFINGAIKVYLNDGNGTLTLSEEIKVSGIRPYAFSVFESEGVEGPQLIISSFLADTSGNLSQLVNSIREAKTAIYAKDGSSFKETRILSEQASITLDSYVTEKGKLNIVSAEIAAKQVVIYAEADNFEPKKVEESRAPYGAAFADIDKDGIQDVVTAHYGPYSLRVGFAESENVISNMQEIVAGSDGLTAVAVADFDLDGLNDVATGEFNSDRFDYYSMETYLGCGFKKGASAEVTANFEQGTTQQSSSSSSTQSSGQSQTTETAKSESSGGGSLPLWLAALVPLSYLRRKFQ</sequence>
<comment type="caution">
    <text evidence="3">The sequence shown here is derived from an EMBL/GenBank/DDBJ whole genome shotgun (WGS) entry which is preliminary data.</text>
</comment>
<dbReference type="Proteomes" id="UP000291338">
    <property type="component" value="Unassembled WGS sequence"/>
</dbReference>
<evidence type="ECO:0000256" key="2">
    <source>
        <dbReference type="SAM" id="MobiDB-lite"/>
    </source>
</evidence>
<evidence type="ECO:0000256" key="1">
    <source>
        <dbReference type="ARBA" id="ARBA00022729"/>
    </source>
</evidence>
<dbReference type="Gene3D" id="2.130.10.130">
    <property type="entry name" value="Integrin alpha, N-terminal"/>
    <property type="match status" value="2"/>
</dbReference>
<gene>
    <name evidence="3" type="ORF">C1E23_01655</name>
</gene>
<reference evidence="3 4" key="1">
    <citation type="submission" date="2018-01" db="EMBL/GenBank/DDBJ databases">
        <title>Co-occurrence of chitin degradation, pigmentation and bioactivity in marine Pseudoalteromonas.</title>
        <authorList>
            <person name="Paulsen S."/>
            <person name="Gram L."/>
            <person name="Machado H."/>
        </authorList>
    </citation>
    <scope>NUCLEOTIDE SEQUENCE [LARGE SCALE GENOMIC DNA]</scope>
    <source>
        <strain evidence="3 4">S3898</strain>
    </source>
</reference>
<dbReference type="PANTHER" id="PTHR44103:SF1">
    <property type="entry name" value="PROPROTEIN CONVERTASE P"/>
    <property type="match status" value="1"/>
</dbReference>